<name>A0AAV7LRF1_PLEWA</name>
<reference evidence="2" key="1">
    <citation type="journal article" date="2022" name="bioRxiv">
        <title>Sequencing and chromosome-scale assembly of the giantPleurodeles waltlgenome.</title>
        <authorList>
            <person name="Brown T."/>
            <person name="Elewa A."/>
            <person name="Iarovenko S."/>
            <person name="Subramanian E."/>
            <person name="Araus A.J."/>
            <person name="Petzold A."/>
            <person name="Susuki M."/>
            <person name="Suzuki K.-i.T."/>
            <person name="Hayashi T."/>
            <person name="Toyoda A."/>
            <person name="Oliveira C."/>
            <person name="Osipova E."/>
            <person name="Leigh N.D."/>
            <person name="Simon A."/>
            <person name="Yun M.H."/>
        </authorList>
    </citation>
    <scope>NUCLEOTIDE SEQUENCE</scope>
    <source>
        <strain evidence="2">20211129_DDA</strain>
        <tissue evidence="2">Liver</tissue>
    </source>
</reference>
<evidence type="ECO:0000313" key="2">
    <source>
        <dbReference type="EMBL" id="KAJ1093682.1"/>
    </source>
</evidence>
<accession>A0AAV7LRF1</accession>
<keyword evidence="3" id="KW-1185">Reference proteome</keyword>
<comment type="caution">
    <text evidence="2">The sequence shown here is derived from an EMBL/GenBank/DDBJ whole genome shotgun (WGS) entry which is preliminary data.</text>
</comment>
<feature type="region of interest" description="Disordered" evidence="1">
    <location>
        <begin position="11"/>
        <end position="30"/>
    </location>
</feature>
<protein>
    <submittedName>
        <fullName evidence="2">Uncharacterized protein</fullName>
    </submittedName>
</protein>
<dbReference type="EMBL" id="JANPWB010000015">
    <property type="protein sequence ID" value="KAJ1093682.1"/>
    <property type="molecule type" value="Genomic_DNA"/>
</dbReference>
<dbReference type="AlphaFoldDB" id="A0AAV7LRF1"/>
<dbReference type="Proteomes" id="UP001066276">
    <property type="component" value="Chromosome 11"/>
</dbReference>
<gene>
    <name evidence="2" type="ORF">NDU88_006779</name>
</gene>
<sequence length="181" mass="19121">MDGSIGLYPEVAPAGRPTQGGNPTAQVTPSPPVVPQGRAIPSLGHPALNLTSGWVLTSPPRAGGHLMTLLPPQRVAEEAQASTTFPVQLPLVLPYAPPPSPVFQGPPHRRFPDPSRQVGYSSFRVGKCVTVHRYLISIHLSAPPLLGGFHYKVTDHAARQHLLCRASTGPATPVQHAAVEA</sequence>
<proteinExistence type="predicted"/>
<feature type="compositionally biased region" description="Polar residues" evidence="1">
    <location>
        <begin position="19"/>
        <end position="28"/>
    </location>
</feature>
<evidence type="ECO:0000313" key="3">
    <source>
        <dbReference type="Proteomes" id="UP001066276"/>
    </source>
</evidence>
<evidence type="ECO:0000256" key="1">
    <source>
        <dbReference type="SAM" id="MobiDB-lite"/>
    </source>
</evidence>
<organism evidence="2 3">
    <name type="scientific">Pleurodeles waltl</name>
    <name type="common">Iberian ribbed newt</name>
    <dbReference type="NCBI Taxonomy" id="8319"/>
    <lineage>
        <taxon>Eukaryota</taxon>
        <taxon>Metazoa</taxon>
        <taxon>Chordata</taxon>
        <taxon>Craniata</taxon>
        <taxon>Vertebrata</taxon>
        <taxon>Euteleostomi</taxon>
        <taxon>Amphibia</taxon>
        <taxon>Batrachia</taxon>
        <taxon>Caudata</taxon>
        <taxon>Salamandroidea</taxon>
        <taxon>Salamandridae</taxon>
        <taxon>Pleurodelinae</taxon>
        <taxon>Pleurodeles</taxon>
    </lineage>
</organism>